<dbReference type="PANTHER" id="PTHR11407:SF63">
    <property type="entry name" value="LYSOZYME C"/>
    <property type="match status" value="1"/>
</dbReference>
<dbReference type="GO" id="GO:0031640">
    <property type="term" value="P:killing of cells of another organism"/>
    <property type="evidence" value="ECO:0007669"/>
    <property type="project" value="UniProtKB-KW"/>
</dbReference>
<evidence type="ECO:0000256" key="2">
    <source>
        <dbReference type="ARBA" id="ARBA00012732"/>
    </source>
</evidence>
<organism evidence="8 9">
    <name type="scientific">Pseudolycoriella hygida</name>
    <dbReference type="NCBI Taxonomy" id="35572"/>
    <lineage>
        <taxon>Eukaryota</taxon>
        <taxon>Metazoa</taxon>
        <taxon>Ecdysozoa</taxon>
        <taxon>Arthropoda</taxon>
        <taxon>Hexapoda</taxon>
        <taxon>Insecta</taxon>
        <taxon>Pterygota</taxon>
        <taxon>Neoptera</taxon>
        <taxon>Endopterygota</taxon>
        <taxon>Diptera</taxon>
        <taxon>Nematocera</taxon>
        <taxon>Sciaroidea</taxon>
        <taxon>Sciaridae</taxon>
        <taxon>Pseudolycoriella</taxon>
    </lineage>
</organism>
<dbReference type="Pfam" id="PF00062">
    <property type="entry name" value="Lys"/>
    <property type="match status" value="1"/>
</dbReference>
<comment type="caution">
    <text evidence="8">The sequence shown here is derived from an EMBL/GenBank/DDBJ whole genome shotgun (WGS) entry which is preliminary data.</text>
</comment>
<accession>A0A9Q0S3A6</accession>
<feature type="signal peptide" evidence="7">
    <location>
        <begin position="1"/>
        <end position="24"/>
    </location>
</feature>
<keyword evidence="3" id="KW-0929">Antimicrobial</keyword>
<keyword evidence="9" id="KW-1185">Reference proteome</keyword>
<evidence type="ECO:0000313" key="9">
    <source>
        <dbReference type="Proteomes" id="UP001151699"/>
    </source>
</evidence>
<dbReference type="SMART" id="SM00263">
    <property type="entry name" value="LYZ1"/>
    <property type="match status" value="1"/>
</dbReference>
<evidence type="ECO:0000256" key="4">
    <source>
        <dbReference type="ARBA" id="ARBA00023157"/>
    </source>
</evidence>
<sequence>MRNNIVCIFTISFGLLTLMQVTNGKIFSRCELKKALEKNKVNRSFIAHWVCLAESESGRNSSKLTKKILYDMYGIFQIHSNEWCGRGGVIGGSCWTRCDNFLDDKLDDDIACAMKVFDKYGFKNWKGWEEKCKKQDLPNLSDCT</sequence>
<keyword evidence="4" id="KW-1015">Disulfide bond</keyword>
<evidence type="ECO:0000256" key="5">
    <source>
        <dbReference type="ARBA" id="ARBA00023295"/>
    </source>
</evidence>
<keyword evidence="5" id="KW-0326">Glycosidase</keyword>
<dbReference type="Proteomes" id="UP001151699">
    <property type="component" value="Chromosome B"/>
</dbReference>
<dbReference type="GO" id="GO:0003796">
    <property type="term" value="F:lysozyme activity"/>
    <property type="evidence" value="ECO:0007669"/>
    <property type="project" value="UniProtKB-EC"/>
</dbReference>
<name>A0A9Q0S3A6_9DIPT</name>
<dbReference type="InterPro" id="IPR001916">
    <property type="entry name" value="Glyco_hydro_22"/>
</dbReference>
<gene>
    <name evidence="8" type="ORF">Bhyg_08792</name>
</gene>
<dbReference type="InterPro" id="IPR023346">
    <property type="entry name" value="Lysozyme-like_dom_sf"/>
</dbReference>
<feature type="chain" id="PRO_5040204197" description="lysozyme" evidence="7">
    <location>
        <begin position="25"/>
        <end position="144"/>
    </location>
</feature>
<evidence type="ECO:0000256" key="6">
    <source>
        <dbReference type="RuleBase" id="RU004440"/>
    </source>
</evidence>
<keyword evidence="3" id="KW-0081">Bacteriolytic enzyme</keyword>
<dbReference type="AlphaFoldDB" id="A0A9Q0S3A6"/>
<proteinExistence type="inferred from homology"/>
<dbReference type="PRINTS" id="PR00135">
    <property type="entry name" value="LYZLACT"/>
</dbReference>
<keyword evidence="5" id="KW-0378">Hydrolase</keyword>
<dbReference type="EC" id="3.2.1.17" evidence="2"/>
<evidence type="ECO:0000313" key="8">
    <source>
        <dbReference type="EMBL" id="KAJ6643827.1"/>
    </source>
</evidence>
<comment type="similarity">
    <text evidence="6">Belongs to the glycosyl hydrolase 22 family.</text>
</comment>
<reference evidence="8" key="1">
    <citation type="submission" date="2022-07" db="EMBL/GenBank/DDBJ databases">
        <authorList>
            <person name="Trinca V."/>
            <person name="Uliana J.V.C."/>
            <person name="Torres T.T."/>
            <person name="Ward R.J."/>
            <person name="Monesi N."/>
        </authorList>
    </citation>
    <scope>NUCLEOTIDE SEQUENCE</scope>
    <source>
        <strain evidence="8">HSMRA1968</strain>
        <tissue evidence="8">Whole embryos</tissue>
    </source>
</reference>
<keyword evidence="7" id="KW-0732">Signal</keyword>
<dbReference type="EMBL" id="WJQU01000002">
    <property type="protein sequence ID" value="KAJ6643827.1"/>
    <property type="molecule type" value="Genomic_DNA"/>
</dbReference>
<dbReference type="GO" id="GO:0042742">
    <property type="term" value="P:defense response to bacterium"/>
    <property type="evidence" value="ECO:0007669"/>
    <property type="project" value="UniProtKB-KW"/>
</dbReference>
<evidence type="ECO:0000256" key="3">
    <source>
        <dbReference type="ARBA" id="ARBA00022638"/>
    </source>
</evidence>
<evidence type="ECO:0000256" key="7">
    <source>
        <dbReference type="SAM" id="SignalP"/>
    </source>
</evidence>
<protein>
    <recommendedName>
        <fullName evidence="2">lysozyme</fullName>
        <ecNumber evidence="2">3.2.1.17</ecNumber>
    </recommendedName>
</protein>
<dbReference type="CDD" id="cd16899">
    <property type="entry name" value="LYZ_C_invert"/>
    <property type="match status" value="1"/>
</dbReference>
<dbReference type="SUPFAM" id="SSF53955">
    <property type="entry name" value="Lysozyme-like"/>
    <property type="match status" value="1"/>
</dbReference>
<dbReference type="PROSITE" id="PS51348">
    <property type="entry name" value="GLYCOSYL_HYDROL_F22_2"/>
    <property type="match status" value="1"/>
</dbReference>
<comment type="catalytic activity">
    <reaction evidence="1">
        <text>Hydrolysis of (1-&gt;4)-beta-linkages between N-acetylmuramic acid and N-acetyl-D-glucosamine residues in a peptidoglycan and between N-acetyl-D-glucosamine residues in chitodextrins.</text>
        <dbReference type="EC" id="3.2.1.17"/>
    </reaction>
</comment>
<dbReference type="Gene3D" id="1.10.530.10">
    <property type="match status" value="1"/>
</dbReference>
<dbReference type="PANTHER" id="PTHR11407">
    <property type="entry name" value="LYSOZYME C"/>
    <property type="match status" value="1"/>
</dbReference>
<evidence type="ECO:0000256" key="1">
    <source>
        <dbReference type="ARBA" id="ARBA00000632"/>
    </source>
</evidence>
<dbReference type="OrthoDB" id="6692707at2759"/>